<dbReference type="PANTHER" id="PTHR12835:SF5">
    <property type="entry name" value="BIOTIN--PROTEIN LIGASE"/>
    <property type="match status" value="1"/>
</dbReference>
<dbReference type="GO" id="GO:0005524">
    <property type="term" value="F:ATP binding"/>
    <property type="evidence" value="ECO:0007669"/>
    <property type="project" value="UniProtKB-KW"/>
</dbReference>
<dbReference type="SUPFAM" id="SSF50037">
    <property type="entry name" value="C-terminal domain of transcriptional repressors"/>
    <property type="match status" value="1"/>
</dbReference>
<evidence type="ECO:0000259" key="6">
    <source>
        <dbReference type="PROSITE" id="PS51733"/>
    </source>
</evidence>
<dbReference type="Gene3D" id="2.30.30.100">
    <property type="match status" value="1"/>
</dbReference>
<dbReference type="InterPro" id="IPR003142">
    <property type="entry name" value="BPL_C"/>
</dbReference>
<keyword evidence="3" id="KW-0067">ATP-binding</keyword>
<dbReference type="GO" id="GO:0004077">
    <property type="term" value="F:biotin--[biotin carboxyl-carrier protein] ligase activity"/>
    <property type="evidence" value="ECO:0007669"/>
    <property type="project" value="UniProtKB-EC"/>
</dbReference>
<dbReference type="GO" id="GO:0005737">
    <property type="term" value="C:cytoplasm"/>
    <property type="evidence" value="ECO:0007669"/>
    <property type="project" value="TreeGrafter"/>
</dbReference>
<reference evidence="7" key="1">
    <citation type="journal article" date="2021" name="PeerJ">
        <title>Extensive microbial diversity within the chicken gut microbiome revealed by metagenomics and culture.</title>
        <authorList>
            <person name="Gilroy R."/>
            <person name="Ravi A."/>
            <person name="Getino M."/>
            <person name="Pursley I."/>
            <person name="Horton D.L."/>
            <person name="Alikhan N.F."/>
            <person name="Baker D."/>
            <person name="Gharbi K."/>
            <person name="Hall N."/>
            <person name="Watson M."/>
            <person name="Adriaenssens E.M."/>
            <person name="Foster-Nyarko E."/>
            <person name="Jarju S."/>
            <person name="Secka A."/>
            <person name="Antonio M."/>
            <person name="Oren A."/>
            <person name="Chaudhuri R.R."/>
            <person name="La Ragione R."/>
            <person name="Hildebrand F."/>
            <person name="Pallen M.J."/>
        </authorList>
    </citation>
    <scope>NUCLEOTIDE SEQUENCE</scope>
    <source>
        <strain evidence="7">ChiSjej1B19-8411</strain>
    </source>
</reference>
<dbReference type="CDD" id="cd16442">
    <property type="entry name" value="BPL"/>
    <property type="match status" value="1"/>
</dbReference>
<organism evidence="7 8">
    <name type="scientific">Candidatus Blautia gallistercoris</name>
    <dbReference type="NCBI Taxonomy" id="2838490"/>
    <lineage>
        <taxon>Bacteria</taxon>
        <taxon>Bacillati</taxon>
        <taxon>Bacillota</taxon>
        <taxon>Clostridia</taxon>
        <taxon>Lachnospirales</taxon>
        <taxon>Lachnospiraceae</taxon>
        <taxon>Blautia</taxon>
    </lineage>
</organism>
<dbReference type="PROSITE" id="PS51733">
    <property type="entry name" value="BPL_LPL_CATALYTIC"/>
    <property type="match status" value="1"/>
</dbReference>
<reference evidence="7" key="2">
    <citation type="submission" date="2021-04" db="EMBL/GenBank/DDBJ databases">
        <authorList>
            <person name="Gilroy R."/>
        </authorList>
    </citation>
    <scope>NUCLEOTIDE SEQUENCE</scope>
    <source>
        <strain evidence="7">ChiSjej1B19-8411</strain>
    </source>
</reference>
<dbReference type="GO" id="GO:0016740">
    <property type="term" value="F:transferase activity"/>
    <property type="evidence" value="ECO:0007669"/>
    <property type="project" value="UniProtKB-ARBA"/>
</dbReference>
<feature type="domain" description="BPL/LPL catalytic" evidence="6">
    <location>
        <begin position="8"/>
        <end position="196"/>
    </location>
</feature>
<dbReference type="AlphaFoldDB" id="A0A9D1WGP7"/>
<evidence type="ECO:0000256" key="3">
    <source>
        <dbReference type="ARBA" id="ARBA00022840"/>
    </source>
</evidence>
<protein>
    <recommendedName>
        <fullName evidence="5">biotin--[biotin carboxyl-carrier protein] ligase</fullName>
        <ecNumber evidence="5">6.3.4.15</ecNumber>
    </recommendedName>
</protein>
<evidence type="ECO:0000256" key="4">
    <source>
        <dbReference type="ARBA" id="ARBA00023267"/>
    </source>
</evidence>
<keyword evidence="4" id="KW-0092">Biotin</keyword>
<dbReference type="Gene3D" id="3.30.930.10">
    <property type="entry name" value="Bira Bifunctional Protein, Domain 2"/>
    <property type="match status" value="1"/>
</dbReference>
<proteinExistence type="predicted"/>
<dbReference type="InterPro" id="IPR045864">
    <property type="entry name" value="aa-tRNA-synth_II/BPL/LPL"/>
</dbReference>
<dbReference type="Proteomes" id="UP000886817">
    <property type="component" value="Unassembled WGS sequence"/>
</dbReference>
<name>A0A9D1WGP7_9FIRM</name>
<gene>
    <name evidence="7" type="ORF">IAA45_03235</name>
</gene>
<evidence type="ECO:0000313" key="7">
    <source>
        <dbReference type="EMBL" id="HIX58713.1"/>
    </source>
</evidence>
<dbReference type="EMBL" id="DXEX01000076">
    <property type="protein sequence ID" value="HIX58713.1"/>
    <property type="molecule type" value="Genomic_DNA"/>
</dbReference>
<dbReference type="NCBIfam" id="TIGR00121">
    <property type="entry name" value="birA_ligase"/>
    <property type="match status" value="1"/>
</dbReference>
<dbReference type="Pfam" id="PF02237">
    <property type="entry name" value="BPL_C"/>
    <property type="match status" value="1"/>
</dbReference>
<dbReference type="SUPFAM" id="SSF55681">
    <property type="entry name" value="Class II aaRS and biotin synthetases"/>
    <property type="match status" value="1"/>
</dbReference>
<evidence type="ECO:0000256" key="2">
    <source>
        <dbReference type="ARBA" id="ARBA00022741"/>
    </source>
</evidence>
<keyword evidence="1 7" id="KW-0436">Ligase</keyword>
<accession>A0A9D1WGP7</accession>
<keyword evidence="2" id="KW-0547">Nucleotide-binding</keyword>
<evidence type="ECO:0000256" key="5">
    <source>
        <dbReference type="ARBA" id="ARBA00024227"/>
    </source>
</evidence>
<dbReference type="InterPro" id="IPR004408">
    <property type="entry name" value="Biotin_CoA_COase_ligase"/>
</dbReference>
<comment type="caution">
    <text evidence="7">The sequence shown here is derived from an EMBL/GenBank/DDBJ whole genome shotgun (WGS) entry which is preliminary data.</text>
</comment>
<sequence length="267" mass="29428">MSSRFSVERVQEQLTTRFLGRKMYYEETVDSTNLRIRELAKAQAPAGTLYGAEVQTAGRGRRGRSWHTPAGEALAMSFLLYPDCAPARASMLSLVAGLGVAQGCRELGIPVQVKWPNDVVLSGKKLCGILTEMQADPEKIHYVVVGIGINVNLKEIPEELQQVATSLYLETGREWDRETVMACVLNHIEKNYEIFQQTADLSGLQKEYESFLVNCGRQVRIEAGKDSFTGTAMGINPMGELLVKREDGSVCPVCAGEVSVRGLYGYV</sequence>
<evidence type="ECO:0000313" key="8">
    <source>
        <dbReference type="Proteomes" id="UP000886817"/>
    </source>
</evidence>
<dbReference type="InterPro" id="IPR008988">
    <property type="entry name" value="Transcriptional_repressor_C"/>
</dbReference>
<dbReference type="Pfam" id="PF03099">
    <property type="entry name" value="BPL_LplA_LipB"/>
    <property type="match status" value="1"/>
</dbReference>
<dbReference type="EC" id="6.3.4.15" evidence="5"/>
<dbReference type="InterPro" id="IPR004143">
    <property type="entry name" value="BPL_LPL_catalytic"/>
</dbReference>
<evidence type="ECO:0000256" key="1">
    <source>
        <dbReference type="ARBA" id="ARBA00022598"/>
    </source>
</evidence>
<dbReference type="PANTHER" id="PTHR12835">
    <property type="entry name" value="BIOTIN PROTEIN LIGASE"/>
    <property type="match status" value="1"/>
</dbReference>
<dbReference type="GO" id="GO:0009249">
    <property type="term" value="P:protein lipoylation"/>
    <property type="evidence" value="ECO:0007669"/>
    <property type="project" value="UniProtKB-ARBA"/>
</dbReference>